<dbReference type="InterPro" id="IPR050708">
    <property type="entry name" value="T6SS_VgrG/RHS"/>
</dbReference>
<dbReference type="NCBIfam" id="TIGR01643">
    <property type="entry name" value="YD_repeat_2x"/>
    <property type="match status" value="6"/>
</dbReference>
<evidence type="ECO:0000313" key="2">
    <source>
        <dbReference type="Proteomes" id="UP000261758"/>
    </source>
</evidence>
<name>A0AAD0S5Q5_RALSL</name>
<dbReference type="InterPro" id="IPR006530">
    <property type="entry name" value="YD"/>
</dbReference>
<dbReference type="InterPro" id="IPR031325">
    <property type="entry name" value="RHS_repeat"/>
</dbReference>
<dbReference type="PANTHER" id="PTHR32305">
    <property type="match status" value="1"/>
</dbReference>
<dbReference type="AlphaFoldDB" id="A0AAD0S5Q5"/>
<gene>
    <name evidence="1" type="ORF">CJO77_05795</name>
</gene>
<organism evidence="1 2">
    <name type="scientific">Ralstonia solanacearum</name>
    <name type="common">Pseudomonas solanacearum</name>
    <dbReference type="NCBI Taxonomy" id="305"/>
    <lineage>
        <taxon>Bacteria</taxon>
        <taxon>Pseudomonadati</taxon>
        <taxon>Pseudomonadota</taxon>
        <taxon>Betaproteobacteria</taxon>
        <taxon>Burkholderiales</taxon>
        <taxon>Burkholderiaceae</taxon>
        <taxon>Ralstonia</taxon>
        <taxon>Ralstonia solanacearum species complex</taxon>
    </lineage>
</organism>
<evidence type="ECO:0000313" key="1">
    <source>
        <dbReference type="EMBL" id="AXV81103.1"/>
    </source>
</evidence>
<evidence type="ECO:0008006" key="3">
    <source>
        <dbReference type="Google" id="ProtNLM"/>
    </source>
</evidence>
<proteinExistence type="predicted"/>
<sequence>MTQESGSKVTTYTYNAAGQKTSETNALGQTTRWEYDNDGFLQRVVNASGKTDVSFTYDGVGRVASRTDAEGYTLRYQYDALNRLTQIQYPDNTTRVQAWDKLDLASVTDQMGRVTRYAYNSVRNRVQVTDPLGRTTQSDYYPNGKLKTETDAKGTVTAFTYTPSGRLAALDPDPLLGEDLRQYIRKASAFDEQLAVLDRELFAHRG</sequence>
<dbReference type="PANTHER" id="PTHR32305:SF15">
    <property type="entry name" value="PROTEIN RHSA-RELATED"/>
    <property type="match status" value="1"/>
</dbReference>
<dbReference type="Proteomes" id="UP000261758">
    <property type="component" value="Chromosome"/>
</dbReference>
<protein>
    <recommendedName>
        <fullName evidence="3">RHS repeat protein</fullName>
    </recommendedName>
</protein>
<accession>A0AAD0S5Q5</accession>
<reference evidence="1 2" key="1">
    <citation type="submission" date="2017-08" db="EMBL/GenBank/DDBJ databases">
        <title>Genome sequences of Ralstonia solanacearum Species Complex (RSSC) isolated from Potato bacterial wilts in Korea.</title>
        <authorList>
            <person name="Cho H."/>
            <person name="Song E.-S."/>
            <person name="Lee Y.K."/>
            <person name="Lee S."/>
            <person name="Lee S.-W."/>
            <person name="Jo A."/>
            <person name="Kim J.-G."/>
            <person name="Hwang I."/>
        </authorList>
    </citation>
    <scope>NUCLEOTIDE SEQUENCE [LARGE SCALE GENOMIC DNA]</scope>
    <source>
        <strain evidence="1 2">T98</strain>
    </source>
</reference>
<dbReference type="Gene3D" id="2.180.10.10">
    <property type="entry name" value="RHS repeat-associated core"/>
    <property type="match status" value="2"/>
</dbReference>
<dbReference type="Pfam" id="PF05593">
    <property type="entry name" value="RHS_repeat"/>
    <property type="match status" value="4"/>
</dbReference>
<dbReference type="EMBL" id="CP022759">
    <property type="protein sequence ID" value="AXV81103.1"/>
    <property type="molecule type" value="Genomic_DNA"/>
</dbReference>